<gene>
    <name evidence="3" type="ORF">OFLC_LOCUS11313</name>
</gene>
<dbReference type="AlphaFoldDB" id="A0A183HV00"/>
<evidence type="ECO:0000259" key="2">
    <source>
        <dbReference type="PROSITE" id="PS51371"/>
    </source>
</evidence>
<evidence type="ECO:0000313" key="3">
    <source>
        <dbReference type="EMBL" id="VDO75538.1"/>
    </source>
</evidence>
<dbReference type="Pfam" id="PF00571">
    <property type="entry name" value="CBS"/>
    <property type="match status" value="1"/>
</dbReference>
<dbReference type="STRING" id="387005.A0A183HV00"/>
<dbReference type="InterPro" id="IPR000644">
    <property type="entry name" value="CBS_dom"/>
</dbReference>
<dbReference type="PROSITE" id="PS51371">
    <property type="entry name" value="CBS"/>
    <property type="match status" value="1"/>
</dbReference>
<evidence type="ECO:0000313" key="4">
    <source>
        <dbReference type="Proteomes" id="UP000267606"/>
    </source>
</evidence>
<protein>
    <submittedName>
        <fullName evidence="5">CBS domain-containing protein</fullName>
    </submittedName>
</protein>
<dbReference type="Gene3D" id="3.10.580.10">
    <property type="entry name" value="CBS-domain"/>
    <property type="match status" value="1"/>
</dbReference>
<proteinExistence type="predicted"/>
<feature type="domain" description="CBS" evidence="2">
    <location>
        <begin position="5"/>
        <end position="65"/>
    </location>
</feature>
<keyword evidence="4" id="KW-1185">Reference proteome</keyword>
<dbReference type="Proteomes" id="UP000267606">
    <property type="component" value="Unassembled WGS sequence"/>
</dbReference>
<organism evidence="5">
    <name type="scientific">Onchocerca flexuosa</name>
    <dbReference type="NCBI Taxonomy" id="387005"/>
    <lineage>
        <taxon>Eukaryota</taxon>
        <taxon>Metazoa</taxon>
        <taxon>Ecdysozoa</taxon>
        <taxon>Nematoda</taxon>
        <taxon>Chromadorea</taxon>
        <taxon>Rhabditida</taxon>
        <taxon>Spirurina</taxon>
        <taxon>Spiruromorpha</taxon>
        <taxon>Filarioidea</taxon>
        <taxon>Onchocercidae</taxon>
        <taxon>Onchocerca</taxon>
    </lineage>
</organism>
<name>A0A183HV00_9BILA</name>
<sequence length="70" mass="7923">MEAIRNRQPMLFLSETDTVNQILDFALSRKDCRCVFVINPKSGRLTGAISLSDFISYILYSDLPSIPIVE</sequence>
<dbReference type="InterPro" id="IPR046342">
    <property type="entry name" value="CBS_dom_sf"/>
</dbReference>
<reference evidence="3 4" key="2">
    <citation type="submission" date="2018-11" db="EMBL/GenBank/DDBJ databases">
        <authorList>
            <consortium name="Pathogen Informatics"/>
        </authorList>
    </citation>
    <scope>NUCLEOTIDE SEQUENCE [LARGE SCALE GENOMIC DNA]</scope>
</reference>
<dbReference type="SUPFAM" id="SSF54631">
    <property type="entry name" value="CBS-domain pair"/>
    <property type="match status" value="1"/>
</dbReference>
<evidence type="ECO:0000256" key="1">
    <source>
        <dbReference type="PROSITE-ProRule" id="PRU00703"/>
    </source>
</evidence>
<keyword evidence="1" id="KW-0129">CBS domain</keyword>
<evidence type="ECO:0000313" key="5">
    <source>
        <dbReference type="WBParaSite" id="OFLC_0001131201-mRNA-1"/>
    </source>
</evidence>
<accession>A0A183HV00</accession>
<dbReference type="WBParaSite" id="OFLC_0001131201-mRNA-1">
    <property type="protein sequence ID" value="OFLC_0001131201-mRNA-1"/>
    <property type="gene ID" value="OFLC_0001131201"/>
</dbReference>
<dbReference type="EMBL" id="UZAJ01016198">
    <property type="protein sequence ID" value="VDO75538.1"/>
    <property type="molecule type" value="Genomic_DNA"/>
</dbReference>
<reference evidence="5" key="1">
    <citation type="submission" date="2016-06" db="UniProtKB">
        <authorList>
            <consortium name="WormBaseParasite"/>
        </authorList>
    </citation>
    <scope>IDENTIFICATION</scope>
</reference>